<reference evidence="2" key="2">
    <citation type="submission" date="2020-11" db="EMBL/GenBank/DDBJ databases">
        <authorList>
            <person name="McCartney M.A."/>
            <person name="Auch B."/>
            <person name="Kono T."/>
            <person name="Mallez S."/>
            <person name="Becker A."/>
            <person name="Gohl D.M."/>
            <person name="Silverstein K.A.T."/>
            <person name="Koren S."/>
            <person name="Bechman K.B."/>
            <person name="Herman A."/>
            <person name="Abrahante J.E."/>
            <person name="Garbe J."/>
        </authorList>
    </citation>
    <scope>NUCLEOTIDE SEQUENCE</scope>
    <source>
        <strain evidence="2">Duluth1</strain>
        <tissue evidence="2">Whole animal</tissue>
    </source>
</reference>
<gene>
    <name evidence="2" type="ORF">DPMN_185455</name>
</gene>
<evidence type="ECO:0000256" key="1">
    <source>
        <dbReference type="SAM" id="SignalP"/>
    </source>
</evidence>
<feature type="chain" id="PRO_5039433607" evidence="1">
    <location>
        <begin position="30"/>
        <end position="106"/>
    </location>
</feature>
<proteinExistence type="predicted"/>
<comment type="caution">
    <text evidence="2">The sequence shown here is derived from an EMBL/GenBank/DDBJ whole genome shotgun (WGS) entry which is preliminary data.</text>
</comment>
<evidence type="ECO:0000313" key="3">
    <source>
        <dbReference type="Proteomes" id="UP000828390"/>
    </source>
</evidence>
<dbReference type="AlphaFoldDB" id="A0A9D4DJQ5"/>
<organism evidence="2 3">
    <name type="scientific">Dreissena polymorpha</name>
    <name type="common">Zebra mussel</name>
    <name type="synonym">Mytilus polymorpha</name>
    <dbReference type="NCBI Taxonomy" id="45954"/>
    <lineage>
        <taxon>Eukaryota</taxon>
        <taxon>Metazoa</taxon>
        <taxon>Spiralia</taxon>
        <taxon>Lophotrochozoa</taxon>
        <taxon>Mollusca</taxon>
        <taxon>Bivalvia</taxon>
        <taxon>Autobranchia</taxon>
        <taxon>Heteroconchia</taxon>
        <taxon>Euheterodonta</taxon>
        <taxon>Imparidentia</taxon>
        <taxon>Neoheterodontei</taxon>
        <taxon>Myida</taxon>
        <taxon>Dreissenoidea</taxon>
        <taxon>Dreissenidae</taxon>
        <taxon>Dreissena</taxon>
    </lineage>
</organism>
<accession>A0A9D4DJQ5</accession>
<evidence type="ECO:0000313" key="2">
    <source>
        <dbReference type="EMBL" id="KAH3750917.1"/>
    </source>
</evidence>
<dbReference type="EMBL" id="JAIWYP010000010">
    <property type="protein sequence ID" value="KAH3750917.1"/>
    <property type="molecule type" value="Genomic_DNA"/>
</dbReference>
<reference evidence="2" key="1">
    <citation type="journal article" date="2019" name="bioRxiv">
        <title>The Genome of the Zebra Mussel, Dreissena polymorpha: A Resource for Invasive Species Research.</title>
        <authorList>
            <person name="McCartney M.A."/>
            <person name="Auch B."/>
            <person name="Kono T."/>
            <person name="Mallez S."/>
            <person name="Zhang Y."/>
            <person name="Obille A."/>
            <person name="Becker A."/>
            <person name="Abrahante J.E."/>
            <person name="Garbe J."/>
            <person name="Badalamenti J.P."/>
            <person name="Herman A."/>
            <person name="Mangelson H."/>
            <person name="Liachko I."/>
            <person name="Sullivan S."/>
            <person name="Sone E.D."/>
            <person name="Koren S."/>
            <person name="Silverstein K.A.T."/>
            <person name="Beckman K.B."/>
            <person name="Gohl D.M."/>
        </authorList>
    </citation>
    <scope>NUCLEOTIDE SEQUENCE</scope>
    <source>
        <strain evidence="2">Duluth1</strain>
        <tissue evidence="2">Whole animal</tissue>
    </source>
</reference>
<protein>
    <submittedName>
        <fullName evidence="2">Uncharacterized protein</fullName>
    </submittedName>
</protein>
<keyword evidence="3" id="KW-1185">Reference proteome</keyword>
<sequence length="106" mass="11155">MCFCISLKIISKRWFHTLTFYFCLTGTDAGSFDISSGKISLKSTVTLAYSTKPSYTATITGTSGSETSATPLTLYVCTGCSSTSAAVGLSIYMSVFVLAAASTKLI</sequence>
<name>A0A9D4DJQ5_DREPO</name>
<feature type="signal peptide" evidence="1">
    <location>
        <begin position="1"/>
        <end position="29"/>
    </location>
</feature>
<keyword evidence="1" id="KW-0732">Signal</keyword>
<dbReference type="Proteomes" id="UP000828390">
    <property type="component" value="Unassembled WGS sequence"/>
</dbReference>